<keyword evidence="1" id="KW-0812">Transmembrane</keyword>
<organism evidence="2 3">
    <name type="scientific">Roseomonas elaeocarpi</name>
    <dbReference type="NCBI Taxonomy" id="907779"/>
    <lineage>
        <taxon>Bacteria</taxon>
        <taxon>Pseudomonadati</taxon>
        <taxon>Pseudomonadota</taxon>
        <taxon>Alphaproteobacteria</taxon>
        <taxon>Acetobacterales</taxon>
        <taxon>Roseomonadaceae</taxon>
        <taxon>Roseomonas</taxon>
    </lineage>
</organism>
<gene>
    <name evidence="2" type="ORF">ACFFGY_05115</name>
</gene>
<evidence type="ECO:0000256" key="1">
    <source>
        <dbReference type="SAM" id="Phobius"/>
    </source>
</evidence>
<dbReference type="EMBL" id="JBHLUN010000004">
    <property type="protein sequence ID" value="MFC0407618.1"/>
    <property type="molecule type" value="Genomic_DNA"/>
</dbReference>
<keyword evidence="1" id="KW-0472">Membrane</keyword>
<comment type="caution">
    <text evidence="2">The sequence shown here is derived from an EMBL/GenBank/DDBJ whole genome shotgun (WGS) entry which is preliminary data.</text>
</comment>
<accession>A0ABV6JPI0</accession>
<evidence type="ECO:0000313" key="3">
    <source>
        <dbReference type="Proteomes" id="UP001589865"/>
    </source>
</evidence>
<dbReference type="RefSeq" id="WP_377043338.1">
    <property type="nucleotide sequence ID" value="NZ_JBHLUN010000004.1"/>
</dbReference>
<proteinExistence type="predicted"/>
<name>A0ABV6JPI0_9PROT</name>
<protein>
    <submittedName>
        <fullName evidence="2">Uncharacterized protein</fullName>
    </submittedName>
</protein>
<keyword evidence="3" id="KW-1185">Reference proteome</keyword>
<evidence type="ECO:0000313" key="2">
    <source>
        <dbReference type="EMBL" id="MFC0407618.1"/>
    </source>
</evidence>
<feature type="transmembrane region" description="Helical" evidence="1">
    <location>
        <begin position="6"/>
        <end position="24"/>
    </location>
</feature>
<keyword evidence="1" id="KW-1133">Transmembrane helix</keyword>
<dbReference type="Proteomes" id="UP001589865">
    <property type="component" value="Unassembled WGS sequence"/>
</dbReference>
<sequence length="154" mass="17176">MRDFPIHWFVVVAIVAWIAIELLTRVRGKSKLKLRENARTGKIEAEGHGKAPFDDIEPQGDLLADHLDIPAVLHHARPSGAIEVKSARIQRIYGRKDFDGLQIGTVMSAPEAEGKPRGTYQFYRLRSIEDPESGALLVSDLDKARWLAAKGKLI</sequence>
<reference evidence="2 3" key="1">
    <citation type="submission" date="2024-09" db="EMBL/GenBank/DDBJ databases">
        <authorList>
            <person name="Sun Q."/>
            <person name="Mori K."/>
        </authorList>
    </citation>
    <scope>NUCLEOTIDE SEQUENCE [LARGE SCALE GENOMIC DNA]</scope>
    <source>
        <strain evidence="2 3">TBRC 5777</strain>
    </source>
</reference>